<proteinExistence type="predicted"/>
<keyword evidence="2" id="KW-1185">Reference proteome</keyword>
<dbReference type="RefSeq" id="WP_145060950.1">
    <property type="nucleotide sequence ID" value="NZ_CP036263.1"/>
</dbReference>
<name>A0A517MY28_9BACT</name>
<evidence type="ECO:0000313" key="2">
    <source>
        <dbReference type="Proteomes" id="UP000319852"/>
    </source>
</evidence>
<sequence>MKIESANASIETFSDKRVRLGHDVQNIFSQVLEAVGREGYQSAEATATEEPLTEQIAQSVSNWFDLELSGRYSSVENRHQLEQSFGELVVRAHSEGGYIDPKTFLNNLTSDELGVVQEVNFLAKPIQVDSLTEEGALNLLIPPPAQVDLNRDGLTQTGIGYGIRFPDSSTPANVVRAWDAATQGMTFEEKGLRELQMVLPVLLANIVTDENGAYVRHYDPGDPEWVNPMAVAGYSYSKVSQDQLDSLNYFRSQMNPLRYDEGIQFWSSFQERLSANE</sequence>
<organism evidence="1 2">
    <name type="scientific">Adhaeretor mobilis</name>
    <dbReference type="NCBI Taxonomy" id="1930276"/>
    <lineage>
        <taxon>Bacteria</taxon>
        <taxon>Pseudomonadati</taxon>
        <taxon>Planctomycetota</taxon>
        <taxon>Planctomycetia</taxon>
        <taxon>Pirellulales</taxon>
        <taxon>Lacipirellulaceae</taxon>
        <taxon>Adhaeretor</taxon>
    </lineage>
</organism>
<gene>
    <name evidence="1" type="ORF">HG15A2_31120</name>
</gene>
<evidence type="ECO:0000313" key="1">
    <source>
        <dbReference type="EMBL" id="QDS99781.1"/>
    </source>
</evidence>
<dbReference type="EMBL" id="CP036263">
    <property type="protein sequence ID" value="QDS99781.1"/>
    <property type="molecule type" value="Genomic_DNA"/>
</dbReference>
<dbReference type="AlphaFoldDB" id="A0A517MY28"/>
<protein>
    <submittedName>
        <fullName evidence="1">Uncharacterized protein</fullName>
    </submittedName>
</protein>
<reference evidence="1 2" key="1">
    <citation type="submission" date="2019-02" db="EMBL/GenBank/DDBJ databases">
        <title>Deep-cultivation of Planctomycetes and their phenomic and genomic characterization uncovers novel biology.</title>
        <authorList>
            <person name="Wiegand S."/>
            <person name="Jogler M."/>
            <person name="Boedeker C."/>
            <person name="Pinto D."/>
            <person name="Vollmers J."/>
            <person name="Rivas-Marin E."/>
            <person name="Kohn T."/>
            <person name="Peeters S.H."/>
            <person name="Heuer A."/>
            <person name="Rast P."/>
            <person name="Oberbeckmann S."/>
            <person name="Bunk B."/>
            <person name="Jeske O."/>
            <person name="Meyerdierks A."/>
            <person name="Storesund J.E."/>
            <person name="Kallscheuer N."/>
            <person name="Luecker S."/>
            <person name="Lage O.M."/>
            <person name="Pohl T."/>
            <person name="Merkel B.J."/>
            <person name="Hornburger P."/>
            <person name="Mueller R.-W."/>
            <person name="Bruemmer F."/>
            <person name="Labrenz M."/>
            <person name="Spormann A.M."/>
            <person name="Op den Camp H."/>
            <person name="Overmann J."/>
            <person name="Amann R."/>
            <person name="Jetten M.S.M."/>
            <person name="Mascher T."/>
            <person name="Medema M.H."/>
            <person name="Devos D.P."/>
            <person name="Kaster A.-K."/>
            <person name="Ovreas L."/>
            <person name="Rohde M."/>
            <person name="Galperin M.Y."/>
            <person name="Jogler C."/>
        </authorList>
    </citation>
    <scope>NUCLEOTIDE SEQUENCE [LARGE SCALE GENOMIC DNA]</scope>
    <source>
        <strain evidence="1 2">HG15A2</strain>
    </source>
</reference>
<dbReference type="OrthoDB" id="291863at2"/>
<dbReference type="Proteomes" id="UP000319852">
    <property type="component" value="Chromosome"/>
</dbReference>
<accession>A0A517MY28</accession>
<dbReference type="KEGG" id="amob:HG15A2_31120"/>